<evidence type="ECO:0000313" key="4">
    <source>
        <dbReference type="EMBL" id="PSK42713.1"/>
    </source>
</evidence>
<name>A0A2P7Z3D9_9PEZI</name>
<reference evidence="4 5" key="1">
    <citation type="submission" date="2017-05" db="EMBL/GenBank/DDBJ databases">
        <title>Draft genome sequence of Elsinoe australis.</title>
        <authorList>
            <person name="Cheng Q."/>
        </authorList>
    </citation>
    <scope>NUCLEOTIDE SEQUENCE [LARGE SCALE GENOMIC DNA]</scope>
    <source>
        <strain evidence="4 5">NL1</strain>
    </source>
</reference>
<feature type="compositionally biased region" description="Polar residues" evidence="1">
    <location>
        <begin position="275"/>
        <end position="285"/>
    </location>
</feature>
<evidence type="ECO:0000256" key="2">
    <source>
        <dbReference type="SAM" id="Phobius"/>
    </source>
</evidence>
<evidence type="ECO:0000313" key="5">
    <source>
        <dbReference type="Proteomes" id="UP000243723"/>
    </source>
</evidence>
<keyword evidence="2" id="KW-1133">Transmembrane helix</keyword>
<dbReference type="AlphaFoldDB" id="A0A2P7Z3D9"/>
<feature type="region of interest" description="Disordered" evidence="1">
    <location>
        <begin position="224"/>
        <end position="406"/>
    </location>
</feature>
<protein>
    <submittedName>
        <fullName evidence="4">Uncharacterized protein</fullName>
    </submittedName>
</protein>
<evidence type="ECO:0000256" key="1">
    <source>
        <dbReference type="SAM" id="MobiDB-lite"/>
    </source>
</evidence>
<dbReference type="OrthoDB" id="4524805at2759"/>
<feature type="chain" id="PRO_5015145267" evidence="3">
    <location>
        <begin position="22"/>
        <end position="557"/>
    </location>
</feature>
<keyword evidence="2" id="KW-0472">Membrane</keyword>
<keyword evidence="3" id="KW-0732">Signal</keyword>
<feature type="signal peptide" evidence="3">
    <location>
        <begin position="1"/>
        <end position="21"/>
    </location>
</feature>
<feature type="region of interest" description="Disordered" evidence="1">
    <location>
        <begin position="102"/>
        <end position="156"/>
    </location>
</feature>
<keyword evidence="5" id="KW-1185">Reference proteome</keyword>
<feature type="transmembrane region" description="Helical" evidence="2">
    <location>
        <begin position="58"/>
        <end position="81"/>
    </location>
</feature>
<feature type="compositionally biased region" description="Polar residues" evidence="1">
    <location>
        <begin position="231"/>
        <end position="240"/>
    </location>
</feature>
<feature type="compositionally biased region" description="Basic and acidic residues" evidence="1">
    <location>
        <begin position="321"/>
        <end position="334"/>
    </location>
</feature>
<comment type="caution">
    <text evidence="4">The sequence shown here is derived from an EMBL/GenBank/DDBJ whole genome shotgun (WGS) entry which is preliminary data.</text>
</comment>
<dbReference type="EMBL" id="NHZQ01000334">
    <property type="protein sequence ID" value="PSK42713.1"/>
    <property type="molecule type" value="Genomic_DNA"/>
</dbReference>
<dbReference type="Proteomes" id="UP000243723">
    <property type="component" value="Unassembled WGS sequence"/>
</dbReference>
<accession>A0A2P7Z3D9</accession>
<evidence type="ECO:0000256" key="3">
    <source>
        <dbReference type="SAM" id="SignalP"/>
    </source>
</evidence>
<proteinExistence type="predicted"/>
<gene>
    <name evidence="4" type="ORF">B9Z65_5635</name>
</gene>
<organism evidence="4 5">
    <name type="scientific">Elsinoe australis</name>
    <dbReference type="NCBI Taxonomy" id="40998"/>
    <lineage>
        <taxon>Eukaryota</taxon>
        <taxon>Fungi</taxon>
        <taxon>Dikarya</taxon>
        <taxon>Ascomycota</taxon>
        <taxon>Pezizomycotina</taxon>
        <taxon>Dothideomycetes</taxon>
        <taxon>Dothideomycetidae</taxon>
        <taxon>Myriangiales</taxon>
        <taxon>Elsinoaceae</taxon>
        <taxon>Elsinoe</taxon>
    </lineage>
</organism>
<sequence>MSYFIELLTLTLTLQAARVDAGEIDLWKIDIDNGPAPARALGPPLSADATRDLSLLPIQISCIVAAYVLASLIIGSLLLTIGRRLRRAKLATKSGLSIEMVKPSNRTFDPSPVSPPSDQKAWYSPKRLKKQPSAQTSVRSAGNPGSPGMDSVTSFDPKVIDTDKQRRQDELERLYAAVMAHDEAKQSANVSQVELQGPDEPEIQPVVRARSPPRLITSAPALRHLREHDPAQQNLTSPVSPRSPVRAIYPPDLDVPPVPISPTPPIRAEYPKLSRTPSHPYSSREYTGEAVVARTARASQVSTGSAHDGEQNPRRLRRSLKKIDIKAASHRYPDEAESDSARTPLTPRYFSEQKTPVSPPRSDVPSTPATYESPRRCASPRQGALSPNSDHFPSPPPDIHFHPNNPYRQSSPTYTYQHRQPAAQISSPKMLLEGKAMSPGLPLSPRPPKAMTSQNNASKATLGPLPFRSLAHNNTGLMSPGLNTKTTFLERRRDLLGPKTGMATPYSPYMPFTPLTPVTPRLVSRQERRLREREEGRRAIVEEDKVVDDKDMWGDGY</sequence>
<feature type="compositionally biased region" description="Pro residues" evidence="1">
    <location>
        <begin position="253"/>
        <end position="265"/>
    </location>
</feature>
<keyword evidence="2" id="KW-0812">Transmembrane</keyword>